<evidence type="ECO:0000256" key="1">
    <source>
        <dbReference type="ARBA" id="ARBA00022737"/>
    </source>
</evidence>
<keyword evidence="4" id="KW-1185">Reference proteome</keyword>
<dbReference type="InterPro" id="IPR011990">
    <property type="entry name" value="TPR-like_helical_dom_sf"/>
</dbReference>
<dbReference type="GO" id="GO:0003723">
    <property type="term" value="F:RNA binding"/>
    <property type="evidence" value="ECO:0007669"/>
    <property type="project" value="InterPro"/>
</dbReference>
<proteinExistence type="predicted"/>
<dbReference type="GO" id="GO:0009451">
    <property type="term" value="P:RNA modification"/>
    <property type="evidence" value="ECO:0007669"/>
    <property type="project" value="InterPro"/>
</dbReference>
<dbReference type="Gene3D" id="1.25.40.10">
    <property type="entry name" value="Tetratricopeptide repeat domain"/>
    <property type="match status" value="1"/>
</dbReference>
<dbReference type="Gramene" id="OBART05G19000.4">
    <property type="protein sequence ID" value="OBART05G19000.4"/>
    <property type="gene ID" value="OBART05G19000"/>
</dbReference>
<evidence type="ECO:0000313" key="4">
    <source>
        <dbReference type="Proteomes" id="UP000026960"/>
    </source>
</evidence>
<feature type="transmembrane region" description="Helical" evidence="2">
    <location>
        <begin position="255"/>
        <end position="276"/>
    </location>
</feature>
<keyword evidence="1" id="KW-0677">Repeat</keyword>
<evidence type="ECO:0000313" key="3">
    <source>
        <dbReference type="EnsemblPlants" id="OBART05G19000.4"/>
    </source>
</evidence>
<dbReference type="Proteomes" id="UP000026960">
    <property type="component" value="Chromosome 5"/>
</dbReference>
<dbReference type="HOGENOM" id="CLU_850956_0_0_1"/>
<protein>
    <recommendedName>
        <fullName evidence="5">Pentatricopeptide repeat-containing protein</fullName>
    </recommendedName>
</protein>
<dbReference type="InterPro" id="IPR046960">
    <property type="entry name" value="PPR_At4g14850-like_plant"/>
</dbReference>
<accession>A0A0D3G8I1</accession>
<sequence>MTPRTAAALSGLLRGKNAVNLAPEQVPKLLATRASPVRVEDGVCLRDPPGARYPLDEIPRRDAAVGANRVLFDYARRGMVPEVLDQFSVARRGGVLVDSATLSCVLKACRSMPDRVLGEQLHCLCVKCGHDRGEVSAGTSLVDMYMKCGSVCEGIEVFEGMPKKNVVTWTSLLTGCAHAQMHSEESTATLDRKGDEQTHEKAPPEAQLHCTSQIQVVVLIPVEFLRWVIIILLGGASSWVISLNLKECTEGADMMVLIASAAVLQFAVALFIKVFFFA</sequence>
<evidence type="ECO:0008006" key="5">
    <source>
        <dbReference type="Google" id="ProtNLM"/>
    </source>
</evidence>
<evidence type="ECO:0000256" key="2">
    <source>
        <dbReference type="SAM" id="Phobius"/>
    </source>
</evidence>
<keyword evidence="2" id="KW-0812">Transmembrane</keyword>
<dbReference type="FunFam" id="1.25.40.10:FF:000382">
    <property type="entry name" value="Pentatricopeptide repeat-containing protein"/>
    <property type="match status" value="1"/>
</dbReference>
<reference evidence="3" key="1">
    <citation type="journal article" date="2009" name="Rice">
        <title>De Novo Next Generation Sequencing of Plant Genomes.</title>
        <authorList>
            <person name="Rounsley S."/>
            <person name="Marri P.R."/>
            <person name="Yu Y."/>
            <person name="He R."/>
            <person name="Sisneros N."/>
            <person name="Goicoechea J.L."/>
            <person name="Lee S.J."/>
            <person name="Angelova A."/>
            <person name="Kudrna D."/>
            <person name="Luo M."/>
            <person name="Affourtit J."/>
            <person name="Desany B."/>
            <person name="Knight J."/>
            <person name="Niazi F."/>
            <person name="Egholm M."/>
            <person name="Wing R.A."/>
        </authorList>
    </citation>
    <scope>NUCLEOTIDE SEQUENCE [LARGE SCALE GENOMIC DNA]</scope>
    <source>
        <strain evidence="3">cv. IRGC 105608</strain>
    </source>
</reference>
<reference evidence="3" key="2">
    <citation type="submission" date="2015-03" db="UniProtKB">
        <authorList>
            <consortium name="EnsemblPlants"/>
        </authorList>
    </citation>
    <scope>IDENTIFICATION</scope>
</reference>
<keyword evidence="2" id="KW-0472">Membrane</keyword>
<dbReference type="PANTHER" id="PTHR47926">
    <property type="entry name" value="PENTATRICOPEPTIDE REPEAT-CONTAINING PROTEIN"/>
    <property type="match status" value="1"/>
</dbReference>
<dbReference type="EnsemblPlants" id="OBART05G19000.4">
    <property type="protein sequence ID" value="OBART05G19000.4"/>
    <property type="gene ID" value="OBART05G19000"/>
</dbReference>
<keyword evidence="2" id="KW-1133">Transmembrane helix</keyword>
<feature type="transmembrane region" description="Helical" evidence="2">
    <location>
        <begin position="224"/>
        <end position="243"/>
    </location>
</feature>
<organism evidence="3">
    <name type="scientific">Oryza barthii</name>
    <dbReference type="NCBI Taxonomy" id="65489"/>
    <lineage>
        <taxon>Eukaryota</taxon>
        <taxon>Viridiplantae</taxon>
        <taxon>Streptophyta</taxon>
        <taxon>Embryophyta</taxon>
        <taxon>Tracheophyta</taxon>
        <taxon>Spermatophyta</taxon>
        <taxon>Magnoliopsida</taxon>
        <taxon>Liliopsida</taxon>
        <taxon>Poales</taxon>
        <taxon>Poaceae</taxon>
        <taxon>BOP clade</taxon>
        <taxon>Oryzoideae</taxon>
        <taxon>Oryzeae</taxon>
        <taxon>Oryzinae</taxon>
        <taxon>Oryza</taxon>
    </lineage>
</organism>
<name>A0A0D3G8I1_9ORYZ</name>
<dbReference type="AlphaFoldDB" id="A0A0D3G8I1"/>